<gene>
    <name evidence="1" type="ORF">A3B81_07065</name>
</gene>
<evidence type="ECO:0000313" key="1">
    <source>
        <dbReference type="EMBL" id="OGI48718.1"/>
    </source>
</evidence>
<name>A0A1F6TU95_9PROT</name>
<dbReference type="Proteomes" id="UP000179362">
    <property type="component" value="Unassembled WGS sequence"/>
</dbReference>
<comment type="caution">
    <text evidence="1">The sequence shown here is derived from an EMBL/GenBank/DDBJ whole genome shotgun (WGS) entry which is preliminary data.</text>
</comment>
<organism evidence="1 2">
    <name type="scientific">Candidatus Muproteobacteria bacterium RIFCSPHIGHO2_02_FULL_65_16</name>
    <dbReference type="NCBI Taxonomy" id="1817766"/>
    <lineage>
        <taxon>Bacteria</taxon>
        <taxon>Pseudomonadati</taxon>
        <taxon>Pseudomonadota</taxon>
        <taxon>Candidatus Muproteobacteria</taxon>
    </lineage>
</organism>
<proteinExistence type="predicted"/>
<dbReference type="EMBL" id="MFTA01000141">
    <property type="protein sequence ID" value="OGI48718.1"/>
    <property type="molecule type" value="Genomic_DNA"/>
</dbReference>
<sequence length="95" mass="10548">MAFERLALLLEAVSKLFTFVALHSFELADLDATGFCKAEQRRGGLPAGIESGAYRRPFTLTHEIDLLVTHTCDAYGETPWCCVKLNLTGRAFEKP</sequence>
<evidence type="ECO:0000313" key="2">
    <source>
        <dbReference type="Proteomes" id="UP000179362"/>
    </source>
</evidence>
<reference evidence="1 2" key="1">
    <citation type="journal article" date="2016" name="Nat. Commun.">
        <title>Thousands of microbial genomes shed light on interconnected biogeochemical processes in an aquifer system.</title>
        <authorList>
            <person name="Anantharaman K."/>
            <person name="Brown C.T."/>
            <person name="Hug L.A."/>
            <person name="Sharon I."/>
            <person name="Castelle C.J."/>
            <person name="Probst A.J."/>
            <person name="Thomas B.C."/>
            <person name="Singh A."/>
            <person name="Wilkins M.J."/>
            <person name="Karaoz U."/>
            <person name="Brodie E.L."/>
            <person name="Williams K.H."/>
            <person name="Hubbard S.S."/>
            <person name="Banfield J.F."/>
        </authorList>
    </citation>
    <scope>NUCLEOTIDE SEQUENCE [LARGE SCALE GENOMIC DNA]</scope>
</reference>
<accession>A0A1F6TU95</accession>
<dbReference type="AlphaFoldDB" id="A0A1F6TU95"/>
<protein>
    <submittedName>
        <fullName evidence="1">Uncharacterized protein</fullName>
    </submittedName>
</protein>